<reference evidence="1" key="1">
    <citation type="submission" date="2021-07" db="EMBL/GenBank/DDBJ databases">
        <authorList>
            <person name="Durling M."/>
        </authorList>
    </citation>
    <scope>NUCLEOTIDE SEQUENCE</scope>
</reference>
<name>A0A9N9Q3I8_9HELO</name>
<sequence length="133" mass="14010">MEKHSGLSSFAATESTTNILHILRVLFSKPASHVSSNIACSTHAQVPVSKGICASATDPAEQQNTFFHTNTQTYKEEPTKNGWSLLSCASSVGSPSFHGSDLLGGFSRVSAVSSSVAICSSKHGFFEGTCILK</sequence>
<proteinExistence type="predicted"/>
<gene>
    <name evidence="1" type="ORF">HYALB_00006453</name>
</gene>
<dbReference type="Proteomes" id="UP000701801">
    <property type="component" value="Unassembled WGS sequence"/>
</dbReference>
<protein>
    <submittedName>
        <fullName evidence="1">Uncharacterized protein</fullName>
    </submittedName>
</protein>
<dbReference type="AlphaFoldDB" id="A0A9N9Q3I8"/>
<organism evidence="1 2">
    <name type="scientific">Hymenoscyphus albidus</name>
    <dbReference type="NCBI Taxonomy" id="595503"/>
    <lineage>
        <taxon>Eukaryota</taxon>
        <taxon>Fungi</taxon>
        <taxon>Dikarya</taxon>
        <taxon>Ascomycota</taxon>
        <taxon>Pezizomycotina</taxon>
        <taxon>Leotiomycetes</taxon>
        <taxon>Helotiales</taxon>
        <taxon>Helotiaceae</taxon>
        <taxon>Hymenoscyphus</taxon>
    </lineage>
</organism>
<accession>A0A9N9Q3I8</accession>
<dbReference type="EMBL" id="CAJVRM010000069">
    <property type="protein sequence ID" value="CAG8973427.1"/>
    <property type="molecule type" value="Genomic_DNA"/>
</dbReference>
<comment type="caution">
    <text evidence="1">The sequence shown here is derived from an EMBL/GenBank/DDBJ whole genome shotgun (WGS) entry which is preliminary data.</text>
</comment>
<keyword evidence="2" id="KW-1185">Reference proteome</keyword>
<evidence type="ECO:0000313" key="1">
    <source>
        <dbReference type="EMBL" id="CAG8973427.1"/>
    </source>
</evidence>
<evidence type="ECO:0000313" key="2">
    <source>
        <dbReference type="Proteomes" id="UP000701801"/>
    </source>
</evidence>